<evidence type="ECO:0000313" key="2">
    <source>
        <dbReference type="EMBL" id="GHA80618.1"/>
    </source>
</evidence>
<protein>
    <recommendedName>
        <fullName evidence="4">Cobalamin transporter</fullName>
    </recommendedName>
</protein>
<feature type="transmembrane region" description="Helical" evidence="1">
    <location>
        <begin position="97"/>
        <end position="117"/>
    </location>
</feature>
<comment type="caution">
    <text evidence="2">The sequence shown here is derived from an EMBL/GenBank/DDBJ whole genome shotgun (WGS) entry which is preliminary data.</text>
</comment>
<evidence type="ECO:0000256" key="1">
    <source>
        <dbReference type="SAM" id="Phobius"/>
    </source>
</evidence>
<feature type="transmembrane region" description="Helical" evidence="1">
    <location>
        <begin position="43"/>
        <end position="64"/>
    </location>
</feature>
<sequence>MTTIDAALRPLHTAHAGAASHARTLVIGASLALLMAATRGQHFASIDALPSASWAVFFLAGALLPSRWGFAAFFALATVLDISGLAAGTVADWCMSPAYWVMLPAYAALWFGGRRYARMHRDAWNTVPRLALVLVATAAVTYAISKGGFYFLSGQYPDGTLAGFLARVPQYFPASLGTLAGYAAVGLGLDALVRTMRTRGSRA</sequence>
<feature type="transmembrane region" description="Helical" evidence="1">
    <location>
        <begin position="71"/>
        <end position="91"/>
    </location>
</feature>
<feature type="transmembrane region" description="Helical" evidence="1">
    <location>
        <begin position="129"/>
        <end position="151"/>
    </location>
</feature>
<keyword evidence="1" id="KW-1133">Transmembrane helix</keyword>
<gene>
    <name evidence="2" type="ORF">GCM10007067_18120</name>
</gene>
<reference evidence="2" key="1">
    <citation type="journal article" date="2014" name="Int. J. Syst. Evol. Microbiol.">
        <title>Complete genome sequence of Corynebacterium casei LMG S-19264T (=DSM 44701T), isolated from a smear-ripened cheese.</title>
        <authorList>
            <consortium name="US DOE Joint Genome Institute (JGI-PGF)"/>
            <person name="Walter F."/>
            <person name="Albersmeier A."/>
            <person name="Kalinowski J."/>
            <person name="Ruckert C."/>
        </authorList>
    </citation>
    <scope>NUCLEOTIDE SEQUENCE</scope>
    <source>
        <strain evidence="2">KCTC 23077</strain>
    </source>
</reference>
<keyword evidence="1" id="KW-0812">Transmembrane</keyword>
<proteinExistence type="predicted"/>
<dbReference type="RefSeq" id="WP_189455617.1">
    <property type="nucleotide sequence ID" value="NZ_BMYD01000002.1"/>
</dbReference>
<keyword evidence="3" id="KW-1185">Reference proteome</keyword>
<dbReference type="EMBL" id="BMYD01000002">
    <property type="protein sequence ID" value="GHA80618.1"/>
    <property type="molecule type" value="Genomic_DNA"/>
</dbReference>
<evidence type="ECO:0008006" key="4">
    <source>
        <dbReference type="Google" id="ProtNLM"/>
    </source>
</evidence>
<reference evidence="2" key="2">
    <citation type="submission" date="2020-09" db="EMBL/GenBank/DDBJ databases">
        <authorList>
            <person name="Sun Q."/>
            <person name="Kim S."/>
        </authorList>
    </citation>
    <scope>NUCLEOTIDE SEQUENCE</scope>
    <source>
        <strain evidence="2">KCTC 23077</strain>
    </source>
</reference>
<dbReference type="Proteomes" id="UP000646426">
    <property type="component" value="Unassembled WGS sequence"/>
</dbReference>
<dbReference type="AlphaFoldDB" id="A0A918T0W1"/>
<evidence type="ECO:0000313" key="3">
    <source>
        <dbReference type="Proteomes" id="UP000646426"/>
    </source>
</evidence>
<organism evidence="2 3">
    <name type="scientific">Cognatilysobacter bugurensis</name>
    <dbReference type="NCBI Taxonomy" id="543356"/>
    <lineage>
        <taxon>Bacteria</taxon>
        <taxon>Pseudomonadati</taxon>
        <taxon>Pseudomonadota</taxon>
        <taxon>Gammaproteobacteria</taxon>
        <taxon>Lysobacterales</taxon>
        <taxon>Lysobacteraceae</taxon>
        <taxon>Cognatilysobacter</taxon>
    </lineage>
</organism>
<accession>A0A918T0W1</accession>
<name>A0A918T0W1_9GAMM</name>
<keyword evidence="1" id="KW-0472">Membrane</keyword>
<feature type="transmembrane region" description="Helical" evidence="1">
    <location>
        <begin position="171"/>
        <end position="193"/>
    </location>
</feature>